<accession>A0ABX4NYJ0</accession>
<comment type="caution">
    <text evidence="2">The sequence shown here is derived from an EMBL/GenBank/DDBJ whole genome shotgun (WGS) entry which is preliminary data.</text>
</comment>
<dbReference type="RefSeq" id="WP_100788265.1">
    <property type="nucleotide sequence ID" value="NZ_NPDU01000056.1"/>
</dbReference>
<evidence type="ECO:0008006" key="4">
    <source>
        <dbReference type="Google" id="ProtNLM"/>
    </source>
</evidence>
<feature type="transmembrane region" description="Helical" evidence="1">
    <location>
        <begin position="60"/>
        <end position="83"/>
    </location>
</feature>
<reference evidence="2 3" key="1">
    <citation type="submission" date="2017-07" db="EMBL/GenBank/DDBJ databases">
        <title>Leptospira spp. isolated from tropical soils.</title>
        <authorList>
            <person name="Thibeaux R."/>
            <person name="Iraola G."/>
            <person name="Ferres I."/>
            <person name="Bierque E."/>
            <person name="Girault D."/>
            <person name="Soupe-Gilbert M.-E."/>
            <person name="Picardeau M."/>
            <person name="Goarant C."/>
        </authorList>
    </citation>
    <scope>NUCLEOTIDE SEQUENCE [LARGE SCALE GENOMIC DNA]</scope>
    <source>
        <strain evidence="2 3">FH2-B-D1</strain>
    </source>
</reference>
<feature type="transmembrane region" description="Helical" evidence="1">
    <location>
        <begin position="103"/>
        <end position="122"/>
    </location>
</feature>
<evidence type="ECO:0000313" key="2">
    <source>
        <dbReference type="EMBL" id="PJZ60597.1"/>
    </source>
</evidence>
<dbReference type="Pfam" id="PF10990">
    <property type="entry name" value="DUF2809"/>
    <property type="match status" value="1"/>
</dbReference>
<keyword evidence="3" id="KW-1185">Reference proteome</keyword>
<name>A0ABX4NYJ0_9LEPT</name>
<proteinExistence type="predicted"/>
<sequence>MKQRLIYVGFLFFFLSLCFIIVRFFDSNRLIRGFLGDLVIVMVLYSFFKSIADFDSVKLSIFIISFSFLLETLQYFKIILLLGFKENYLTKIIFGSVFDPFDLLAYLIGVFLIFSIDTRIILKLLRKQTPTRVTD</sequence>
<keyword evidence="1" id="KW-0812">Transmembrane</keyword>
<dbReference type="EMBL" id="NPDU01000056">
    <property type="protein sequence ID" value="PJZ60597.1"/>
    <property type="molecule type" value="Genomic_DNA"/>
</dbReference>
<dbReference type="InterPro" id="IPR021257">
    <property type="entry name" value="DUF2809"/>
</dbReference>
<feature type="transmembrane region" description="Helical" evidence="1">
    <location>
        <begin position="5"/>
        <end position="25"/>
    </location>
</feature>
<evidence type="ECO:0000313" key="3">
    <source>
        <dbReference type="Proteomes" id="UP000232149"/>
    </source>
</evidence>
<keyword evidence="1" id="KW-0472">Membrane</keyword>
<keyword evidence="1" id="KW-1133">Transmembrane helix</keyword>
<gene>
    <name evidence="2" type="ORF">CH376_17575</name>
</gene>
<organism evidence="2 3">
    <name type="scientific">Leptospira adleri</name>
    <dbReference type="NCBI Taxonomy" id="2023186"/>
    <lineage>
        <taxon>Bacteria</taxon>
        <taxon>Pseudomonadati</taxon>
        <taxon>Spirochaetota</taxon>
        <taxon>Spirochaetia</taxon>
        <taxon>Leptospirales</taxon>
        <taxon>Leptospiraceae</taxon>
        <taxon>Leptospira</taxon>
    </lineage>
</organism>
<feature type="transmembrane region" description="Helical" evidence="1">
    <location>
        <begin position="31"/>
        <end position="48"/>
    </location>
</feature>
<evidence type="ECO:0000256" key="1">
    <source>
        <dbReference type="SAM" id="Phobius"/>
    </source>
</evidence>
<dbReference type="Proteomes" id="UP000232149">
    <property type="component" value="Unassembled WGS sequence"/>
</dbReference>
<protein>
    <recommendedName>
        <fullName evidence="4">DUF2809 domain-containing protein</fullName>
    </recommendedName>
</protein>